<evidence type="ECO:0000256" key="1">
    <source>
        <dbReference type="SAM" id="MobiDB-lite"/>
    </source>
</evidence>
<dbReference type="EMBL" id="FR746099">
    <property type="protein sequence ID" value="CCC40834.1"/>
    <property type="molecule type" value="Genomic_DNA"/>
</dbReference>
<keyword evidence="2" id="KW-0472">Membrane</keyword>
<dbReference type="RefSeq" id="WP_014556357.1">
    <property type="nucleotide sequence ID" value="NC_017459.1"/>
</dbReference>
<feature type="compositionally biased region" description="Basic and acidic residues" evidence="1">
    <location>
        <begin position="369"/>
        <end position="384"/>
    </location>
</feature>
<evidence type="ECO:0000313" key="4">
    <source>
        <dbReference type="EMBL" id="CCC40834.1"/>
    </source>
</evidence>
<feature type="region of interest" description="Disordered" evidence="1">
    <location>
        <begin position="311"/>
        <end position="399"/>
    </location>
</feature>
<evidence type="ECO:0000259" key="3">
    <source>
        <dbReference type="Pfam" id="PF00535"/>
    </source>
</evidence>
<feature type="transmembrane region" description="Helical" evidence="2">
    <location>
        <begin position="264"/>
        <end position="290"/>
    </location>
</feature>
<dbReference type="EC" id="2.4.1.-" evidence="4"/>
<dbReference type="KEGG" id="hwc:Hqrw_3045"/>
<keyword evidence="4" id="KW-0328">Glycosyltransferase</keyword>
<dbReference type="InterPro" id="IPR050256">
    <property type="entry name" value="Glycosyltransferase_2"/>
</dbReference>
<name>G0LLM8_HALWC</name>
<accession>G0LLM8</accession>
<dbReference type="OrthoDB" id="103472at2157"/>
<dbReference type="CDD" id="cd04179">
    <property type="entry name" value="DPM_DPG-synthase_like"/>
    <property type="match status" value="1"/>
</dbReference>
<dbReference type="NCBIfam" id="TIGR04182">
    <property type="entry name" value="glyco_TIGR04182"/>
    <property type="match status" value="1"/>
</dbReference>
<feature type="domain" description="Glycosyltransferase 2-like" evidence="3">
    <location>
        <begin position="8"/>
        <end position="164"/>
    </location>
</feature>
<dbReference type="HOGENOM" id="CLU_033536_7_3_2"/>
<dbReference type="SUPFAM" id="SSF53448">
    <property type="entry name" value="Nucleotide-diphospho-sugar transferases"/>
    <property type="match status" value="1"/>
</dbReference>
<dbReference type="InterPro" id="IPR026456">
    <property type="entry name" value="GCTrfase_AglJ"/>
</dbReference>
<dbReference type="AlphaFoldDB" id="G0LLM8"/>
<feature type="compositionally biased region" description="Polar residues" evidence="1">
    <location>
        <begin position="390"/>
        <end position="399"/>
    </location>
</feature>
<keyword evidence="4" id="KW-0808">Transferase</keyword>
<proteinExistence type="predicted"/>
<dbReference type="PANTHER" id="PTHR48090:SF7">
    <property type="entry name" value="RFBJ PROTEIN"/>
    <property type="match status" value="1"/>
</dbReference>
<dbReference type="GO" id="GO:0016757">
    <property type="term" value="F:glycosyltransferase activity"/>
    <property type="evidence" value="ECO:0007669"/>
    <property type="project" value="UniProtKB-KW"/>
</dbReference>
<evidence type="ECO:0000313" key="5">
    <source>
        <dbReference type="Proteomes" id="UP000007954"/>
    </source>
</evidence>
<dbReference type="GeneID" id="12447824"/>
<dbReference type="Gene3D" id="3.90.550.10">
    <property type="entry name" value="Spore Coat Polysaccharide Biosynthesis Protein SpsA, Chain A"/>
    <property type="match status" value="1"/>
</dbReference>
<keyword evidence="2" id="KW-0812">Transmembrane</keyword>
<feature type="compositionally biased region" description="Polar residues" evidence="1">
    <location>
        <begin position="330"/>
        <end position="353"/>
    </location>
</feature>
<sequence length="399" mass="43236">MASFDDVTVLVPTYNEAETVGQVVDDFQEAGFDDILVIDGDSTDGTERVAANHGARVVTQSGTGKGQAVREAVERHIDRTYVLMLDGDATYHADDAEAMLEPLFDGSAAHVVGDRFADLREGAMTRFNQVGNSIINRGFRAVHGDQIRDVLSGYRGFTRASFREMTLTADGFGIETEMAVECARRDIPTAVVPITYYPRPSGSDTNLRPVRDGGIIFLELFRQAKTNNPLFYFGSVGALSTLTGLGVAAYVIIEWITVGVPHEILAVVAAAGVLFGVQLLMFGVLADLIYSLHSETMSRIDSVIEMDRTEQTVGRISHERDIDTDRRPDSSGSTTQPSHTDANDTLGSTTSSDVSEEDATNKKATIPTELDKTQHEDSVVTKEDIDTEDGSTQTHGSDS</sequence>
<feature type="transmembrane region" description="Helical" evidence="2">
    <location>
        <begin position="230"/>
        <end position="252"/>
    </location>
</feature>
<keyword evidence="2" id="KW-1133">Transmembrane helix</keyword>
<dbReference type="Proteomes" id="UP000007954">
    <property type="component" value="Chromosome"/>
</dbReference>
<dbReference type="Pfam" id="PF00535">
    <property type="entry name" value="Glycos_transf_2"/>
    <property type="match status" value="1"/>
</dbReference>
<protein>
    <submittedName>
        <fullName evidence="4">Dolichyl-phosphate hexosyltransferase AglJ</fullName>
        <ecNumber evidence="4">2.4.1.-</ecNumber>
    </submittedName>
</protein>
<organism evidence="4 5">
    <name type="scientific">Haloquadratum walsbyi (strain DSM 16854 / JCM 12705 / C23)</name>
    <dbReference type="NCBI Taxonomy" id="768065"/>
    <lineage>
        <taxon>Archaea</taxon>
        <taxon>Methanobacteriati</taxon>
        <taxon>Methanobacteriota</taxon>
        <taxon>Stenosarchaea group</taxon>
        <taxon>Halobacteria</taxon>
        <taxon>Halobacteriales</taxon>
        <taxon>Haloferacaceae</taxon>
        <taxon>Haloquadratum</taxon>
    </lineage>
</organism>
<dbReference type="InterPro" id="IPR001173">
    <property type="entry name" value="Glyco_trans_2-like"/>
</dbReference>
<gene>
    <name evidence="4" type="primary">aglJ</name>
    <name evidence="4" type="ordered locus">Hqrw_3045</name>
</gene>
<reference evidence="4 5" key="1">
    <citation type="journal article" date="2011" name="PLoS ONE">
        <title>Haloquadratum walsbyi: limited diversity in a global pond.</title>
        <authorList>
            <person name="Dyall-Smith M."/>
            <person name="Pfeiffer F."/>
            <person name="Klee K."/>
            <person name="Palm P."/>
            <person name="Gross K."/>
            <person name="Schuster S.C."/>
            <person name="Rampp M."/>
            <person name="Oesterhelt D."/>
        </authorList>
    </citation>
    <scope>NUCLEOTIDE SEQUENCE [LARGE SCALE GENOMIC DNA]</scope>
    <source>
        <strain evidence="5">DSM 16854 / JCM 12705 / C23</strain>
    </source>
</reference>
<dbReference type="PANTHER" id="PTHR48090">
    <property type="entry name" value="UNDECAPRENYL-PHOSPHATE 4-DEOXY-4-FORMAMIDO-L-ARABINOSE TRANSFERASE-RELATED"/>
    <property type="match status" value="1"/>
</dbReference>
<evidence type="ECO:0000256" key="2">
    <source>
        <dbReference type="SAM" id="Phobius"/>
    </source>
</evidence>
<feature type="compositionally biased region" description="Basic and acidic residues" evidence="1">
    <location>
        <begin position="311"/>
        <end position="329"/>
    </location>
</feature>
<dbReference type="InterPro" id="IPR029044">
    <property type="entry name" value="Nucleotide-diphossugar_trans"/>
</dbReference>